<proteinExistence type="predicted"/>
<dbReference type="InterPro" id="IPR002104">
    <property type="entry name" value="Integrase_catalytic"/>
</dbReference>
<dbReference type="Proteomes" id="UP000215545">
    <property type="component" value="Unassembled WGS sequence"/>
</dbReference>
<keyword evidence="6" id="KW-1185">Reference proteome</keyword>
<dbReference type="InterPro" id="IPR050090">
    <property type="entry name" value="Tyrosine_recombinase_XerCD"/>
</dbReference>
<dbReference type="PANTHER" id="PTHR30349">
    <property type="entry name" value="PHAGE INTEGRASE-RELATED"/>
    <property type="match status" value="1"/>
</dbReference>
<accession>A0A1N7D0X2</accession>
<dbReference type="GO" id="GO:0003677">
    <property type="term" value="F:DNA binding"/>
    <property type="evidence" value="ECO:0007669"/>
    <property type="project" value="InterPro"/>
</dbReference>
<gene>
    <name evidence="3" type="ORF">B1B05_18950</name>
    <name evidence="4" type="ORF">SAMN05443094_1197</name>
</gene>
<dbReference type="SUPFAM" id="SSF56349">
    <property type="entry name" value="DNA breaking-rejoining enzymes"/>
    <property type="match status" value="1"/>
</dbReference>
<keyword evidence="1" id="KW-0233">DNA recombination</keyword>
<protein>
    <submittedName>
        <fullName evidence="4">Phage integrase family protein</fullName>
    </submittedName>
    <submittedName>
        <fullName evidence="3">Site-specific integrase</fullName>
    </submittedName>
</protein>
<dbReference type="Pfam" id="PF00589">
    <property type="entry name" value="Phage_integrase"/>
    <property type="match status" value="1"/>
</dbReference>
<name>A0A1N7D0X2_9BACI</name>
<evidence type="ECO:0000313" key="3">
    <source>
        <dbReference type="EMBL" id="OXS72957.1"/>
    </source>
</evidence>
<evidence type="ECO:0000313" key="4">
    <source>
        <dbReference type="EMBL" id="SIR69482.1"/>
    </source>
</evidence>
<dbReference type="Gene3D" id="1.10.443.10">
    <property type="entry name" value="Intergrase catalytic core"/>
    <property type="match status" value="1"/>
</dbReference>
<dbReference type="Proteomes" id="UP000186385">
    <property type="component" value="Unassembled WGS sequence"/>
</dbReference>
<dbReference type="CDD" id="cd01192">
    <property type="entry name" value="INT_C_like_3"/>
    <property type="match status" value="1"/>
</dbReference>
<dbReference type="EMBL" id="FTLX01000019">
    <property type="protein sequence ID" value="SIR69482.1"/>
    <property type="molecule type" value="Genomic_DNA"/>
</dbReference>
<dbReference type="EMBL" id="MWSK01000019">
    <property type="protein sequence ID" value="OXS72957.1"/>
    <property type="molecule type" value="Genomic_DNA"/>
</dbReference>
<dbReference type="GO" id="GO:0015074">
    <property type="term" value="P:DNA integration"/>
    <property type="evidence" value="ECO:0007669"/>
    <property type="project" value="InterPro"/>
</dbReference>
<dbReference type="InterPro" id="IPR011010">
    <property type="entry name" value="DNA_brk_join_enz"/>
</dbReference>
<dbReference type="RefSeq" id="WP_045850691.1">
    <property type="nucleotide sequence ID" value="NZ_FTLX01000019.1"/>
</dbReference>
<reference evidence="6" key="2">
    <citation type="submission" date="2017-03" db="EMBL/GenBank/DDBJ databases">
        <title>Bacillus sp. V-88(T) DSM27956, whole genome shotgun sequencing project.</title>
        <authorList>
            <person name="Dastager S.G."/>
            <person name="Neurgaonkar P.S."/>
            <person name="Dharne M.S."/>
        </authorList>
    </citation>
    <scope>NUCLEOTIDE SEQUENCE [LARGE SCALE GENOMIC DNA]</scope>
    <source>
        <strain evidence="6">DSM 25145</strain>
    </source>
</reference>
<evidence type="ECO:0000259" key="2">
    <source>
        <dbReference type="PROSITE" id="PS51898"/>
    </source>
</evidence>
<organism evidence="4 5">
    <name type="scientific">Domibacillus enclensis</name>
    <dbReference type="NCBI Taxonomy" id="1017273"/>
    <lineage>
        <taxon>Bacteria</taxon>
        <taxon>Bacillati</taxon>
        <taxon>Bacillota</taxon>
        <taxon>Bacilli</taxon>
        <taxon>Bacillales</taxon>
        <taxon>Bacillaceae</taxon>
        <taxon>Domibacillus</taxon>
    </lineage>
</organism>
<dbReference type="AlphaFoldDB" id="A0A1N7D0X2"/>
<dbReference type="GO" id="GO:0006310">
    <property type="term" value="P:DNA recombination"/>
    <property type="evidence" value="ECO:0007669"/>
    <property type="project" value="UniProtKB-KW"/>
</dbReference>
<reference evidence="3" key="3">
    <citation type="submission" date="2017-03" db="EMBL/GenBank/DDBJ databases">
        <authorList>
            <person name="Dastager S.G."/>
            <person name="Neurgaonkar P.S."/>
            <person name="Dharne M.S."/>
        </authorList>
    </citation>
    <scope>NUCLEOTIDE SEQUENCE</scope>
    <source>
        <strain evidence="3">DSM 25145</strain>
    </source>
</reference>
<dbReference type="PROSITE" id="PS51898">
    <property type="entry name" value="TYR_RECOMBINASE"/>
    <property type="match status" value="1"/>
</dbReference>
<feature type="domain" description="Tyr recombinase" evidence="2">
    <location>
        <begin position="9"/>
        <end position="183"/>
    </location>
</feature>
<dbReference type="OrthoDB" id="9788852at2"/>
<reference evidence="4 5" key="1">
    <citation type="submission" date="2017-01" db="EMBL/GenBank/DDBJ databases">
        <authorList>
            <person name="Mah S.A."/>
            <person name="Swanson W.J."/>
            <person name="Moy G.W."/>
            <person name="Vacquier V.D."/>
        </authorList>
    </citation>
    <scope>NUCLEOTIDE SEQUENCE [LARGE SCALE GENOMIC DNA]</scope>
    <source>
        <strain evidence="4 5">NIO-1016</strain>
    </source>
</reference>
<dbReference type="STRING" id="1017273.SAMN05443094_1197"/>
<evidence type="ECO:0000313" key="6">
    <source>
        <dbReference type="Proteomes" id="UP000215545"/>
    </source>
</evidence>
<dbReference type="PANTHER" id="PTHR30349:SF82">
    <property type="entry name" value="INTEGRASE_RECOMBINASE YOEC-RELATED"/>
    <property type="match status" value="1"/>
</dbReference>
<sequence>MAKRQGQNTVDPIRDPEQIRAMKEHLLHQSYRDYFLFVFGLNSGLRISDIVGLRVMDVRNTDHLRVKEKKTGNTRKIRMTGALKQEIEKYTRQMADSDLLFPSRKGKGHIGRETAWRVINGAARACGISGAIGTHTMRKTFGYHFYQQTKDVAMLQQIFGHSAPSVTLRYIGINEDMMDQALDQFSL</sequence>
<evidence type="ECO:0000256" key="1">
    <source>
        <dbReference type="ARBA" id="ARBA00023172"/>
    </source>
</evidence>
<dbReference type="InterPro" id="IPR013762">
    <property type="entry name" value="Integrase-like_cat_sf"/>
</dbReference>
<evidence type="ECO:0000313" key="5">
    <source>
        <dbReference type="Proteomes" id="UP000186385"/>
    </source>
</evidence>